<reference evidence="12" key="1">
    <citation type="submission" date="2022-11" db="EMBL/GenBank/DDBJ databases">
        <title>Lacrimispora xylanolytica sy1, complete genome.</title>
        <authorList>
            <person name="Choi S."/>
        </authorList>
    </citation>
    <scope>NUCLEOTIDE SEQUENCE</scope>
    <source>
        <strain evidence="12">Sy1</strain>
    </source>
</reference>
<evidence type="ECO:0000256" key="7">
    <source>
        <dbReference type="ARBA" id="ARBA00048220"/>
    </source>
</evidence>
<feature type="domain" description="Acylphosphatase-like" evidence="10">
    <location>
        <begin position="2"/>
        <end position="88"/>
    </location>
</feature>
<dbReference type="InterPro" id="IPR017945">
    <property type="entry name" value="DHBP_synth_RibB-like_a/b_dom"/>
</dbReference>
<evidence type="ECO:0000256" key="6">
    <source>
        <dbReference type="ARBA" id="ARBA00022833"/>
    </source>
</evidence>
<dbReference type="PANTHER" id="PTHR42959">
    <property type="entry name" value="CARBAMOYLTRANSFERASE"/>
    <property type="match status" value="1"/>
</dbReference>
<dbReference type="Gene3D" id="3.90.870.50">
    <property type="match status" value="1"/>
</dbReference>
<keyword evidence="6" id="KW-0862">Zinc</keyword>
<dbReference type="InterPro" id="IPR041440">
    <property type="entry name" value="HypF_C"/>
</dbReference>
<evidence type="ECO:0000256" key="8">
    <source>
        <dbReference type="PIRNR" id="PIRNR006256"/>
    </source>
</evidence>
<dbReference type="Proteomes" id="UP001163115">
    <property type="component" value="Chromosome"/>
</dbReference>
<accession>A0ABY7AGH5</accession>
<evidence type="ECO:0000256" key="9">
    <source>
        <dbReference type="PROSITE-ProRule" id="PRU00520"/>
    </source>
</evidence>
<proteinExistence type="inferred from homology"/>
<dbReference type="Gene3D" id="3.30.420.40">
    <property type="match status" value="1"/>
</dbReference>
<keyword evidence="5" id="KW-0863">Zinc-finger</keyword>
<evidence type="ECO:0000256" key="2">
    <source>
        <dbReference type="ARBA" id="ARBA00008097"/>
    </source>
</evidence>
<dbReference type="Gene3D" id="3.30.420.360">
    <property type="match status" value="1"/>
</dbReference>
<keyword evidence="9" id="KW-0378">Hydrolase</keyword>
<dbReference type="InterPro" id="IPR051060">
    <property type="entry name" value="Carbamoyltrans_HypF-like"/>
</dbReference>
<comment type="pathway">
    <text evidence="1">Protein modification; [NiFe] hydrogenase maturation.</text>
</comment>
<keyword evidence="3 12" id="KW-0436">Ligase</keyword>
<dbReference type="RefSeq" id="WP_268116311.1">
    <property type="nucleotide sequence ID" value="NZ_CP113524.1"/>
</dbReference>
<dbReference type="InterPro" id="IPR004421">
    <property type="entry name" value="Carbamoyltransferase_HypF"/>
</dbReference>
<dbReference type="Pfam" id="PF07503">
    <property type="entry name" value="zf-HYPF"/>
    <property type="match status" value="2"/>
</dbReference>
<dbReference type="PIRSF" id="PIRSF006256">
    <property type="entry name" value="CMPcnvr_hdrg_mat"/>
    <property type="match status" value="1"/>
</dbReference>
<dbReference type="PANTHER" id="PTHR42959:SF1">
    <property type="entry name" value="CARBAMOYLTRANSFERASE HYPF"/>
    <property type="match status" value="1"/>
</dbReference>
<name>A0ABY7AGH5_9FIRM</name>
<feature type="active site" evidence="9">
    <location>
        <position position="17"/>
    </location>
</feature>
<sequence>MTLKIYAYGIVQGVGFRPLVYHMAKNEGISGTVRNVGGYVEIIAQGEKGAVGRFLTVLTETKDMGYEIIKFEKEEISPLALNDFVILKSGALGESSVIPPDLPVCPACQKELLNGGDRRFGNPFISCISCGPRYTIMERLPYDRDHTAMIDFKMCEECEKEYTSPESRRFHAQTISCNDCGPYLIYRDKKKEEKEWLEGEALDQAAAALLEGGILAVKGIGGYHLVCSPFREDTVNRLRILKGREEKPFAVMFSSIAEIKKYCHVSKEERSLLESRPRPIVLLRREGDYMAPSTNKGSMYCGAFLPYTPLQILLTEKLGPLIMTSANISGQPIIREDEPMLSLSSKELRGVLYNHRRILRSVDDSVAKIVDGKPQLIRRSRGYVPYPVFLATEVKESHGEKEPSVFAAGGDLKASFCFYKNGSAVVSQYFGDLEESKVMEEYERSFEDMKKLFRFQPELVVCDLHPNYHSARYASSLGLPLIKVQHHHAHIASVMAEHHLEGPVIGVAMDGTGYGTDGTIWGGEFLICQDKECKRAGHLSPFPILGGDQSMREAWKTAICCLIHFGLQEYITDERSDLIKAALRHHINVVSSSSAGRLFDAASSVLLIAHENTYEGECASLFEKSGLSAMERQIKPASVPFEVSERKGIWELDPKSAFAALCKERGKENISALALGFHIGFAKGIVSICEKLKDQYKISDVCLSGGVFQNTVLTEHAARFLREKGFKVYMNLSVPPNDGGISLGQVYLGRKYLKAFYQTK</sequence>
<evidence type="ECO:0000259" key="10">
    <source>
        <dbReference type="PROSITE" id="PS51160"/>
    </source>
</evidence>
<comment type="catalytic activity">
    <reaction evidence="7">
        <text>C-terminal L-cysteinyl-[HypE protein] + carbamoyl phosphate + ATP + H2O = C-terminal S-carboxamide-L-cysteinyl-[HypE protein] + AMP + phosphate + diphosphate + H(+)</text>
        <dbReference type="Rhea" id="RHEA:55636"/>
        <dbReference type="Rhea" id="RHEA-COMP:14247"/>
        <dbReference type="Rhea" id="RHEA-COMP:14392"/>
        <dbReference type="ChEBI" id="CHEBI:15377"/>
        <dbReference type="ChEBI" id="CHEBI:15378"/>
        <dbReference type="ChEBI" id="CHEBI:30616"/>
        <dbReference type="ChEBI" id="CHEBI:33019"/>
        <dbReference type="ChEBI" id="CHEBI:43474"/>
        <dbReference type="ChEBI" id="CHEBI:58228"/>
        <dbReference type="ChEBI" id="CHEBI:76913"/>
        <dbReference type="ChEBI" id="CHEBI:139126"/>
        <dbReference type="ChEBI" id="CHEBI:456215"/>
    </reaction>
</comment>
<dbReference type="Pfam" id="PF22521">
    <property type="entry name" value="HypF_C_2"/>
    <property type="match status" value="1"/>
</dbReference>
<dbReference type="Pfam" id="PF01300">
    <property type="entry name" value="Sua5_yciO_yrdC"/>
    <property type="match status" value="1"/>
</dbReference>
<dbReference type="EC" id="6.2.-.-" evidence="8"/>
<evidence type="ECO:0000313" key="13">
    <source>
        <dbReference type="Proteomes" id="UP001163115"/>
    </source>
</evidence>
<comment type="catalytic activity">
    <reaction evidence="9">
        <text>an acyl phosphate + H2O = a carboxylate + phosphate + H(+)</text>
        <dbReference type="Rhea" id="RHEA:14965"/>
        <dbReference type="ChEBI" id="CHEBI:15377"/>
        <dbReference type="ChEBI" id="CHEBI:15378"/>
        <dbReference type="ChEBI" id="CHEBI:29067"/>
        <dbReference type="ChEBI" id="CHEBI:43474"/>
        <dbReference type="ChEBI" id="CHEBI:59918"/>
        <dbReference type="EC" id="3.6.1.7"/>
    </reaction>
</comment>
<comment type="similarity">
    <text evidence="2 8">Belongs to the carbamoyltransferase HypF family.</text>
</comment>
<organism evidence="12 13">
    <name type="scientific">Lacrimispora xylanolytica</name>
    <dbReference type="NCBI Taxonomy" id="29375"/>
    <lineage>
        <taxon>Bacteria</taxon>
        <taxon>Bacillati</taxon>
        <taxon>Bacillota</taxon>
        <taxon>Clostridia</taxon>
        <taxon>Lachnospirales</taxon>
        <taxon>Lachnospiraceae</taxon>
        <taxon>Lacrimispora</taxon>
    </lineage>
</organism>
<gene>
    <name evidence="12" type="primary">hypF</name>
    <name evidence="12" type="ORF">OW255_07970</name>
</gene>
<dbReference type="EMBL" id="CP113524">
    <property type="protein sequence ID" value="WAJ25435.1"/>
    <property type="molecule type" value="Genomic_DNA"/>
</dbReference>
<evidence type="ECO:0000256" key="5">
    <source>
        <dbReference type="ARBA" id="ARBA00022771"/>
    </source>
</evidence>
<dbReference type="SUPFAM" id="SSF55821">
    <property type="entry name" value="YrdC/RibB"/>
    <property type="match status" value="1"/>
</dbReference>
<dbReference type="SUPFAM" id="SSF54975">
    <property type="entry name" value="Acylphosphatase/BLUF domain-like"/>
    <property type="match status" value="1"/>
</dbReference>
<dbReference type="Pfam" id="PF17788">
    <property type="entry name" value="HypF_C"/>
    <property type="match status" value="1"/>
</dbReference>
<evidence type="ECO:0000313" key="12">
    <source>
        <dbReference type="EMBL" id="WAJ25435.1"/>
    </source>
</evidence>
<evidence type="ECO:0000256" key="1">
    <source>
        <dbReference type="ARBA" id="ARBA00004711"/>
    </source>
</evidence>
<dbReference type="GO" id="GO:0016874">
    <property type="term" value="F:ligase activity"/>
    <property type="evidence" value="ECO:0007669"/>
    <property type="project" value="UniProtKB-KW"/>
</dbReference>
<feature type="domain" description="YrdC-like" evidence="11">
    <location>
        <begin position="199"/>
        <end position="382"/>
    </location>
</feature>
<feature type="active site" evidence="9">
    <location>
        <position position="35"/>
    </location>
</feature>
<dbReference type="PROSITE" id="PS51163">
    <property type="entry name" value="YRDC"/>
    <property type="match status" value="1"/>
</dbReference>
<protein>
    <recommendedName>
        <fullName evidence="8">Carbamoyltransferase</fullName>
        <ecNumber evidence="8">6.2.-.-</ecNumber>
    </recommendedName>
</protein>
<evidence type="ECO:0000256" key="4">
    <source>
        <dbReference type="ARBA" id="ARBA00022723"/>
    </source>
</evidence>
<dbReference type="InterPro" id="IPR006070">
    <property type="entry name" value="Sua5-like_dom"/>
</dbReference>
<keyword evidence="13" id="KW-1185">Reference proteome</keyword>
<dbReference type="Pfam" id="PF00708">
    <property type="entry name" value="Acylphosphatase"/>
    <property type="match status" value="1"/>
</dbReference>
<dbReference type="Gene3D" id="3.30.110.120">
    <property type="match status" value="1"/>
</dbReference>
<keyword evidence="4" id="KW-0479">Metal-binding</keyword>
<evidence type="ECO:0000259" key="11">
    <source>
        <dbReference type="PROSITE" id="PS51163"/>
    </source>
</evidence>
<dbReference type="InterPro" id="IPR001792">
    <property type="entry name" value="Acylphosphatase-like_dom"/>
</dbReference>
<dbReference type="InterPro" id="IPR055128">
    <property type="entry name" value="HypF_C_2"/>
</dbReference>
<dbReference type="PROSITE" id="PS51160">
    <property type="entry name" value="ACYLPHOSPHATASE_3"/>
    <property type="match status" value="1"/>
</dbReference>
<dbReference type="NCBIfam" id="TIGR00143">
    <property type="entry name" value="hypF"/>
    <property type="match status" value="1"/>
</dbReference>
<dbReference type="InterPro" id="IPR011125">
    <property type="entry name" value="Znf_HypF"/>
</dbReference>
<evidence type="ECO:0000256" key="3">
    <source>
        <dbReference type="ARBA" id="ARBA00022598"/>
    </source>
</evidence>
<dbReference type="InterPro" id="IPR036046">
    <property type="entry name" value="Acylphosphatase-like_dom_sf"/>
</dbReference>